<gene>
    <name evidence="2" type="ORF">NDU88_000864</name>
</gene>
<keyword evidence="3" id="KW-1185">Reference proteome</keyword>
<evidence type="ECO:0000256" key="1">
    <source>
        <dbReference type="SAM" id="MobiDB-lite"/>
    </source>
</evidence>
<evidence type="ECO:0000313" key="3">
    <source>
        <dbReference type="Proteomes" id="UP001066276"/>
    </source>
</evidence>
<dbReference type="Proteomes" id="UP001066276">
    <property type="component" value="Chromosome 3_2"/>
</dbReference>
<name>A0AAV7TIG5_PLEWA</name>
<reference evidence="2" key="1">
    <citation type="journal article" date="2022" name="bioRxiv">
        <title>Sequencing and chromosome-scale assembly of the giantPleurodeles waltlgenome.</title>
        <authorList>
            <person name="Brown T."/>
            <person name="Elewa A."/>
            <person name="Iarovenko S."/>
            <person name="Subramanian E."/>
            <person name="Araus A.J."/>
            <person name="Petzold A."/>
            <person name="Susuki M."/>
            <person name="Suzuki K.-i.T."/>
            <person name="Hayashi T."/>
            <person name="Toyoda A."/>
            <person name="Oliveira C."/>
            <person name="Osipova E."/>
            <person name="Leigh N.D."/>
            <person name="Simon A."/>
            <person name="Yun M.H."/>
        </authorList>
    </citation>
    <scope>NUCLEOTIDE SEQUENCE</scope>
    <source>
        <strain evidence="2">20211129_DDA</strain>
        <tissue evidence="2">Liver</tissue>
    </source>
</reference>
<dbReference type="AlphaFoldDB" id="A0AAV7TIG5"/>
<protein>
    <submittedName>
        <fullName evidence="2">Uncharacterized protein</fullName>
    </submittedName>
</protein>
<comment type="caution">
    <text evidence="2">The sequence shown here is derived from an EMBL/GenBank/DDBJ whole genome shotgun (WGS) entry which is preliminary data.</text>
</comment>
<evidence type="ECO:0000313" key="2">
    <source>
        <dbReference type="EMBL" id="KAJ1175577.1"/>
    </source>
</evidence>
<proteinExistence type="predicted"/>
<feature type="compositionally biased region" description="Basic and acidic residues" evidence="1">
    <location>
        <begin position="1"/>
        <end position="33"/>
    </location>
</feature>
<organism evidence="2 3">
    <name type="scientific">Pleurodeles waltl</name>
    <name type="common">Iberian ribbed newt</name>
    <dbReference type="NCBI Taxonomy" id="8319"/>
    <lineage>
        <taxon>Eukaryota</taxon>
        <taxon>Metazoa</taxon>
        <taxon>Chordata</taxon>
        <taxon>Craniata</taxon>
        <taxon>Vertebrata</taxon>
        <taxon>Euteleostomi</taxon>
        <taxon>Amphibia</taxon>
        <taxon>Batrachia</taxon>
        <taxon>Caudata</taxon>
        <taxon>Salamandroidea</taxon>
        <taxon>Salamandridae</taxon>
        <taxon>Pleurodelinae</taxon>
        <taxon>Pleurodeles</taxon>
    </lineage>
</organism>
<feature type="region of interest" description="Disordered" evidence="1">
    <location>
        <begin position="1"/>
        <end position="75"/>
    </location>
</feature>
<accession>A0AAV7TIG5</accession>
<feature type="compositionally biased region" description="Basic and acidic residues" evidence="1">
    <location>
        <begin position="58"/>
        <end position="69"/>
    </location>
</feature>
<sequence>MRRTSARSEGERQRKLAPEEEEDARGQIERLIYEEAEENGTEAAEAERAQEIDSPAEADSKQEDNRTTRQDPGGMWLLQEAYDDELRFVGGRFMARTDPVRSLEF</sequence>
<dbReference type="EMBL" id="JANPWB010000006">
    <property type="protein sequence ID" value="KAJ1175577.1"/>
    <property type="molecule type" value="Genomic_DNA"/>
</dbReference>